<evidence type="ECO:0000313" key="13">
    <source>
        <dbReference type="EMBL" id="MBH5337270.1"/>
    </source>
</evidence>
<dbReference type="SUPFAM" id="SSF69055">
    <property type="entry name" value="1-deoxy-D-xylulose-5-phosphate reductoisomerase, C-terminal domain"/>
    <property type="match status" value="1"/>
</dbReference>
<dbReference type="Pfam" id="PF13288">
    <property type="entry name" value="DXPR_C"/>
    <property type="match status" value="1"/>
</dbReference>
<feature type="binding site" evidence="9">
    <location>
        <position position="201"/>
    </location>
    <ligand>
        <name>1-deoxy-D-xylulose 5-phosphate</name>
        <dbReference type="ChEBI" id="CHEBI:57792"/>
    </ligand>
</feature>
<dbReference type="SUPFAM" id="SSF51735">
    <property type="entry name" value="NAD(P)-binding Rossmann-fold domains"/>
    <property type="match status" value="1"/>
</dbReference>
<keyword evidence="6 9" id="KW-0464">Manganese</keyword>
<dbReference type="Pfam" id="PF02670">
    <property type="entry name" value="DXP_reductoisom"/>
    <property type="match status" value="1"/>
</dbReference>
<dbReference type="EC" id="1.1.1.267" evidence="9"/>
<feature type="binding site" evidence="9">
    <location>
        <position position="246"/>
    </location>
    <ligand>
        <name>Mn(2+)</name>
        <dbReference type="ChEBI" id="CHEBI:29035"/>
    </ligand>
</feature>
<comment type="similarity">
    <text evidence="2 9">Belongs to the DXR family.</text>
</comment>
<keyword evidence="5 9" id="KW-0560">Oxidoreductase</keyword>
<dbReference type="InterPro" id="IPR036169">
    <property type="entry name" value="DXPR_C_sf"/>
</dbReference>
<dbReference type="InterPro" id="IPR013512">
    <property type="entry name" value="DXP_reductoisomerase_N"/>
</dbReference>
<feature type="binding site" evidence="9">
    <location>
        <position position="35"/>
    </location>
    <ligand>
        <name>NADPH</name>
        <dbReference type="ChEBI" id="CHEBI:57783"/>
    </ligand>
</feature>
<proteinExistence type="inferred from homology"/>
<feature type="binding site" evidence="9">
    <location>
        <position position="177"/>
    </location>
    <ligand>
        <name>Mn(2+)</name>
        <dbReference type="ChEBI" id="CHEBI:29035"/>
    </ligand>
</feature>
<keyword evidence="4 9" id="KW-0521">NADP</keyword>
<organism evidence="13 14">
    <name type="scientific">Streptomyces pactum</name>
    <dbReference type="NCBI Taxonomy" id="68249"/>
    <lineage>
        <taxon>Bacteria</taxon>
        <taxon>Bacillati</taxon>
        <taxon>Actinomycetota</taxon>
        <taxon>Actinomycetes</taxon>
        <taxon>Kitasatosporales</taxon>
        <taxon>Streptomycetaceae</taxon>
        <taxon>Streptomyces</taxon>
    </lineage>
</organism>
<evidence type="ECO:0000256" key="9">
    <source>
        <dbReference type="HAMAP-Rule" id="MF_00183"/>
    </source>
</evidence>
<dbReference type="SUPFAM" id="SSF55347">
    <property type="entry name" value="Glyceraldehyde-3-phosphate dehydrogenase-like, C-terminal domain"/>
    <property type="match status" value="1"/>
</dbReference>
<evidence type="ECO:0000259" key="12">
    <source>
        <dbReference type="Pfam" id="PF13288"/>
    </source>
</evidence>
<dbReference type="Gene3D" id="3.40.50.720">
    <property type="entry name" value="NAD(P)-binding Rossmann-like Domain"/>
    <property type="match status" value="1"/>
</dbReference>
<evidence type="ECO:0000256" key="7">
    <source>
        <dbReference type="ARBA" id="ARBA00023229"/>
    </source>
</evidence>
<dbReference type="PANTHER" id="PTHR30525">
    <property type="entry name" value="1-DEOXY-D-XYLULOSE 5-PHOSPHATE REDUCTOISOMERASE"/>
    <property type="match status" value="1"/>
</dbReference>
<keyword evidence="9" id="KW-0460">Magnesium</keyword>
<evidence type="ECO:0000256" key="4">
    <source>
        <dbReference type="ARBA" id="ARBA00022857"/>
    </source>
</evidence>
<dbReference type="Gene3D" id="1.10.1740.10">
    <property type="match status" value="1"/>
</dbReference>
<protein>
    <recommendedName>
        <fullName evidence="9">1-deoxy-D-xylulose 5-phosphate reductoisomerase</fullName>
        <shortName evidence="9">DXP reductoisomerase</shortName>
        <ecNumber evidence="9">1.1.1.267</ecNumber>
    </recommendedName>
    <alternativeName>
        <fullName evidence="9">1-deoxyxylulose-5-phosphate reductoisomerase</fullName>
    </alternativeName>
    <alternativeName>
        <fullName evidence="9">2-C-methyl-D-erythritol 4-phosphate synthase</fullName>
    </alternativeName>
</protein>
<dbReference type="EMBL" id="JACYXC010000001">
    <property type="protein sequence ID" value="MBH5337270.1"/>
    <property type="molecule type" value="Genomic_DNA"/>
</dbReference>
<keyword evidence="14" id="KW-1185">Reference proteome</keyword>
<feature type="binding site" evidence="9">
    <location>
        <position position="33"/>
    </location>
    <ligand>
        <name>NADPH</name>
        <dbReference type="ChEBI" id="CHEBI:57783"/>
    </ligand>
</feature>
<dbReference type="InterPro" id="IPR026877">
    <property type="entry name" value="DXPR_C"/>
</dbReference>
<dbReference type="Pfam" id="PF08436">
    <property type="entry name" value="DXP_redisom_C"/>
    <property type="match status" value="1"/>
</dbReference>
<feature type="domain" description="DXP reductoisomerase C-terminal" evidence="12">
    <location>
        <begin position="287"/>
        <end position="405"/>
    </location>
</feature>
<accession>A0ABS0NPZ9</accession>
<dbReference type="InterPro" id="IPR036291">
    <property type="entry name" value="NAD(P)-bd_dom_sf"/>
</dbReference>
<keyword evidence="3 9" id="KW-0479">Metal-binding</keyword>
<feature type="binding site" evidence="9">
    <location>
        <position position="175"/>
    </location>
    <ligand>
        <name>Mn(2+)</name>
        <dbReference type="ChEBI" id="CHEBI:29035"/>
    </ligand>
</feature>
<feature type="domain" description="1-deoxy-D-xylulose 5-phosphate reductoisomerase N-terminal" evidence="10">
    <location>
        <begin position="27"/>
        <end position="159"/>
    </location>
</feature>
<feature type="binding site" evidence="9">
    <location>
        <position position="177"/>
    </location>
    <ligand>
        <name>1-deoxy-D-xylulose 5-phosphate</name>
        <dbReference type="ChEBI" id="CHEBI:57792"/>
    </ligand>
</feature>
<dbReference type="GO" id="GO:0030604">
    <property type="term" value="F:1-deoxy-D-xylulose-5-phosphate reductoisomerase activity"/>
    <property type="evidence" value="ECO:0007669"/>
    <property type="project" value="UniProtKB-EC"/>
</dbReference>
<dbReference type="PIRSF" id="PIRSF006205">
    <property type="entry name" value="Dxp_reductismrs"/>
    <property type="match status" value="1"/>
</dbReference>
<evidence type="ECO:0000256" key="1">
    <source>
        <dbReference type="ARBA" id="ARBA00005094"/>
    </source>
</evidence>
<evidence type="ECO:0000256" key="2">
    <source>
        <dbReference type="ARBA" id="ARBA00006825"/>
    </source>
</evidence>
<keyword evidence="7 9" id="KW-0414">Isoprene biosynthesis</keyword>
<dbReference type="InterPro" id="IPR013644">
    <property type="entry name" value="DXP_reductoisomerase_C"/>
</dbReference>
<feature type="binding site" evidence="9">
    <location>
        <position position="59"/>
    </location>
    <ligand>
        <name>NADPH</name>
        <dbReference type="ChEBI" id="CHEBI:57783"/>
    </ligand>
</feature>
<feature type="binding site" evidence="9">
    <location>
        <position position="153"/>
    </location>
    <ligand>
        <name>NADPH</name>
        <dbReference type="ChEBI" id="CHEBI:57783"/>
    </ligand>
</feature>
<evidence type="ECO:0000256" key="6">
    <source>
        <dbReference type="ARBA" id="ARBA00023211"/>
    </source>
</evidence>
<feature type="binding site" evidence="9">
    <location>
        <position position="243"/>
    </location>
    <ligand>
        <name>1-deoxy-D-xylulose 5-phosphate</name>
        <dbReference type="ChEBI" id="CHEBI:57792"/>
    </ligand>
</feature>
<name>A0ABS0NPZ9_9ACTN</name>
<evidence type="ECO:0000259" key="10">
    <source>
        <dbReference type="Pfam" id="PF02670"/>
    </source>
</evidence>
<evidence type="ECO:0000256" key="5">
    <source>
        <dbReference type="ARBA" id="ARBA00023002"/>
    </source>
</evidence>
<comment type="function">
    <text evidence="9">Catalyzes the NADPH-dependent rearrangement and reduction of 1-deoxy-D-xylulose-5-phosphate (DXP) to 2-C-methyl-D-erythritol 4-phosphate (MEP).</text>
</comment>
<gene>
    <name evidence="9" type="primary">dxr</name>
    <name evidence="13" type="ORF">IHE55_21905</name>
</gene>
<dbReference type="NCBIfam" id="TIGR00243">
    <property type="entry name" value="Dxr"/>
    <property type="match status" value="1"/>
</dbReference>
<comment type="pathway">
    <text evidence="1 9">Isoprenoid biosynthesis; isopentenyl diphosphate biosynthesis via DXP pathway; isopentenyl diphosphate from 1-deoxy-D-xylulose 5-phosphate: step 1/6.</text>
</comment>
<feature type="binding site" evidence="9">
    <location>
        <position position="230"/>
    </location>
    <ligand>
        <name>NADPH</name>
        <dbReference type="ChEBI" id="CHEBI:57783"/>
    </ligand>
</feature>
<dbReference type="PANTHER" id="PTHR30525:SF0">
    <property type="entry name" value="1-DEOXY-D-XYLULOSE 5-PHOSPHATE REDUCTOISOMERASE, CHLOROPLASTIC"/>
    <property type="match status" value="1"/>
</dbReference>
<dbReference type="RefSeq" id="WP_197990582.1">
    <property type="nucleotide sequence ID" value="NZ_JACYXC010000001.1"/>
</dbReference>
<feature type="binding site" evidence="9">
    <location>
        <position position="176"/>
    </location>
    <ligand>
        <name>1-deoxy-D-xylulose 5-phosphate</name>
        <dbReference type="ChEBI" id="CHEBI:57792"/>
    </ligand>
</feature>
<dbReference type="InterPro" id="IPR003821">
    <property type="entry name" value="DXP_reductoisomerase"/>
</dbReference>
<comment type="caution">
    <text evidence="9">Lacks conserved residue(s) required for the propagation of feature annotation.</text>
</comment>
<feature type="binding site" evidence="9">
    <location>
        <position position="152"/>
    </location>
    <ligand>
        <name>1-deoxy-D-xylulose 5-phosphate</name>
        <dbReference type="ChEBI" id="CHEBI:57792"/>
    </ligand>
</feature>
<dbReference type="HAMAP" id="MF_00183">
    <property type="entry name" value="DXP_reductoisom"/>
    <property type="match status" value="1"/>
</dbReference>
<comment type="caution">
    <text evidence="13">The sequence shown here is derived from an EMBL/GenBank/DDBJ whole genome shotgun (WGS) entry which is preliminary data.</text>
</comment>
<feature type="binding site" evidence="9">
    <location>
        <position position="151"/>
    </location>
    <ligand>
        <name>NADPH</name>
        <dbReference type="ChEBI" id="CHEBI:57783"/>
    </ligand>
</feature>
<sequence length="425" mass="44220">MTDSLADPHLGRPAAAAAPGAGDRRDIVILGSTGSIGTQAIDVVLRNPDRFRVTALSAAGGRVGLLADQAHTLRVGTVAVSRTDAVPALREALAERYGPGEPLPEILAGPDAATELAASECHSVLNGITGSIGLAPTLAALEAGRVLVLANKESLIVGGPLVKAVARPGQIVPVDSEHSALFQALLGGSRGEVRKLVVTASGGPFRGRTRRELAGVTPEQALAHPTWDMGPVVTINSATLVNKGLEVIEAHLLFDIPFERIEVVVHPQSYIHSMVEFTDGSTLAQVSPPDMRMPISLGLGWPDRVPDAAPGCDWTKAATWEFFPLDTEAFPSVGLARQVGGLGGTAPAVFNAANEECVAAFLAGKLPFTGIVDTVAEVVREHGSPAEGTRLTVADVLEAETWARARARELAARAAKETAIPEARV</sequence>
<feature type="binding site" evidence="9">
    <location>
        <position position="224"/>
    </location>
    <ligand>
        <name>1-deoxy-D-xylulose 5-phosphate</name>
        <dbReference type="ChEBI" id="CHEBI:57792"/>
    </ligand>
</feature>
<comment type="cofactor">
    <cofactor evidence="9">
        <name>Mg(2+)</name>
        <dbReference type="ChEBI" id="CHEBI:18420"/>
    </cofactor>
    <cofactor evidence="9">
        <name>Mn(2+)</name>
        <dbReference type="ChEBI" id="CHEBI:29035"/>
    </cofactor>
</comment>
<evidence type="ECO:0000256" key="3">
    <source>
        <dbReference type="ARBA" id="ARBA00022723"/>
    </source>
</evidence>
<feature type="binding site" evidence="9">
    <location>
        <position position="36"/>
    </location>
    <ligand>
        <name>NADPH</name>
        <dbReference type="ChEBI" id="CHEBI:57783"/>
    </ligand>
</feature>
<feature type="binding site" evidence="9">
    <location>
        <position position="237"/>
    </location>
    <ligand>
        <name>1-deoxy-D-xylulose 5-phosphate</name>
        <dbReference type="ChEBI" id="CHEBI:57792"/>
    </ligand>
</feature>
<evidence type="ECO:0000259" key="11">
    <source>
        <dbReference type="Pfam" id="PF08436"/>
    </source>
</evidence>
<feature type="binding site" evidence="9">
    <location>
        <position position="34"/>
    </location>
    <ligand>
        <name>NADPH</name>
        <dbReference type="ChEBI" id="CHEBI:57783"/>
    </ligand>
</feature>
<reference evidence="13 14" key="1">
    <citation type="submission" date="2020-09" db="EMBL/GenBank/DDBJ databases">
        <title>Biosynthesis of the nuclear factor of activated T cells inhibitor NFAT-133 and its congeners in Streptomyces pactum.</title>
        <authorList>
            <person name="Zhou W."/>
            <person name="Posri P."/>
            <person name="Abugrain M.E."/>
            <person name="Weisberg A.J."/>
            <person name="Chang J.H."/>
            <person name="Mahmud T."/>
        </authorList>
    </citation>
    <scope>NUCLEOTIDE SEQUENCE [LARGE SCALE GENOMIC DNA]</scope>
    <source>
        <strain evidence="13 14">ATCC 27456</strain>
    </source>
</reference>
<comment type="catalytic activity">
    <reaction evidence="8">
        <text>2-C-methyl-D-erythritol 4-phosphate + NADP(+) = 1-deoxy-D-xylulose 5-phosphate + NADPH + H(+)</text>
        <dbReference type="Rhea" id="RHEA:13717"/>
        <dbReference type="ChEBI" id="CHEBI:15378"/>
        <dbReference type="ChEBI" id="CHEBI:57783"/>
        <dbReference type="ChEBI" id="CHEBI:57792"/>
        <dbReference type="ChEBI" id="CHEBI:58262"/>
        <dbReference type="ChEBI" id="CHEBI:58349"/>
        <dbReference type="EC" id="1.1.1.267"/>
    </reaction>
    <physiologicalReaction direction="right-to-left" evidence="8">
        <dbReference type="Rhea" id="RHEA:13719"/>
    </physiologicalReaction>
</comment>
<evidence type="ECO:0000313" key="14">
    <source>
        <dbReference type="Proteomes" id="UP000807371"/>
    </source>
</evidence>
<feature type="domain" description="1-deoxy-D-xylulose 5-phosphate reductoisomerase C-terminal" evidence="11">
    <location>
        <begin position="171"/>
        <end position="254"/>
    </location>
</feature>
<evidence type="ECO:0000256" key="8">
    <source>
        <dbReference type="ARBA" id="ARBA00048543"/>
    </source>
</evidence>
<dbReference type="Proteomes" id="UP000807371">
    <property type="component" value="Unassembled WGS sequence"/>
</dbReference>
<feature type="binding site" evidence="9">
    <location>
        <position position="242"/>
    </location>
    <ligand>
        <name>1-deoxy-D-xylulose 5-phosphate</name>
        <dbReference type="ChEBI" id="CHEBI:57792"/>
    </ligand>
</feature>
<feature type="binding site" evidence="9">
    <location>
        <position position="246"/>
    </location>
    <ligand>
        <name>1-deoxy-D-xylulose 5-phosphate</name>
        <dbReference type="ChEBI" id="CHEBI:57792"/>
    </ligand>
</feature>